<dbReference type="RefSeq" id="XP_025431718.1">
    <property type="nucleotide sequence ID" value="XM_025577139.1"/>
</dbReference>
<proteinExistence type="predicted"/>
<dbReference type="EMBL" id="KZ821230">
    <property type="protein sequence ID" value="PYH45736.1"/>
    <property type="molecule type" value="Genomic_DNA"/>
</dbReference>
<accession>A0A318ZDY5</accession>
<reference evidence="2 3" key="1">
    <citation type="submission" date="2016-12" db="EMBL/GenBank/DDBJ databases">
        <title>The genomes of Aspergillus section Nigri reveals drivers in fungal speciation.</title>
        <authorList>
            <consortium name="DOE Joint Genome Institute"/>
            <person name="Vesth T.C."/>
            <person name="Nybo J."/>
            <person name="Theobald S."/>
            <person name="Brandl J."/>
            <person name="Frisvad J.C."/>
            <person name="Nielsen K.F."/>
            <person name="Lyhne E.K."/>
            <person name="Kogle M.E."/>
            <person name="Kuo A."/>
            <person name="Riley R."/>
            <person name="Clum A."/>
            <person name="Nolan M."/>
            <person name="Lipzen A."/>
            <person name="Salamov A."/>
            <person name="Henrissat B."/>
            <person name="Wiebenga A."/>
            <person name="De Vries R.P."/>
            <person name="Grigoriev I.V."/>
            <person name="Mortensen U.H."/>
            <person name="Andersen M.R."/>
            <person name="Baker S.E."/>
        </authorList>
    </citation>
    <scope>NUCLEOTIDE SEQUENCE [LARGE SCALE GENOMIC DNA]</scope>
    <source>
        <strain evidence="2 3">JOP 1030-1</strain>
    </source>
</reference>
<evidence type="ECO:0000313" key="2">
    <source>
        <dbReference type="EMBL" id="PYH45736.1"/>
    </source>
</evidence>
<gene>
    <name evidence="2" type="ORF">BP01DRAFT_37929</name>
</gene>
<evidence type="ECO:0000256" key="1">
    <source>
        <dbReference type="SAM" id="MobiDB-lite"/>
    </source>
</evidence>
<name>A0A318ZDY5_9EURO</name>
<dbReference type="Proteomes" id="UP000248349">
    <property type="component" value="Unassembled WGS sequence"/>
</dbReference>
<protein>
    <submittedName>
        <fullName evidence="2">Uncharacterized protein</fullName>
    </submittedName>
</protein>
<dbReference type="AlphaFoldDB" id="A0A318ZDY5"/>
<keyword evidence="3" id="KW-1185">Reference proteome</keyword>
<sequence>MAVRQCSRSGLSLPDNRELVKVNPGCLFNSPSVTFSKLENAVFPKSIDILQLHTPYQNHSHQKRTKLPLERRNKSIQAKCHSESSPRDQGGGGGWVVNGQTSLPQTLFSLSLSLALALPLRQAQRRESLDGVCGILNPNFDGNVNMVPHCSLDISLLNLRLDIGWEAFPRLHVLGNLLLW</sequence>
<dbReference type="GeneID" id="37078368"/>
<feature type="region of interest" description="Disordered" evidence="1">
    <location>
        <begin position="75"/>
        <end position="94"/>
    </location>
</feature>
<organism evidence="2 3">
    <name type="scientific">Aspergillus saccharolyticus JOP 1030-1</name>
    <dbReference type="NCBI Taxonomy" id="1450539"/>
    <lineage>
        <taxon>Eukaryota</taxon>
        <taxon>Fungi</taxon>
        <taxon>Dikarya</taxon>
        <taxon>Ascomycota</taxon>
        <taxon>Pezizomycotina</taxon>
        <taxon>Eurotiomycetes</taxon>
        <taxon>Eurotiomycetidae</taxon>
        <taxon>Eurotiales</taxon>
        <taxon>Aspergillaceae</taxon>
        <taxon>Aspergillus</taxon>
        <taxon>Aspergillus subgen. Circumdati</taxon>
    </lineage>
</organism>
<evidence type="ECO:0000313" key="3">
    <source>
        <dbReference type="Proteomes" id="UP000248349"/>
    </source>
</evidence>